<evidence type="ECO:0000313" key="4">
    <source>
        <dbReference type="Proteomes" id="UP000266861"/>
    </source>
</evidence>
<evidence type="ECO:0000259" key="2">
    <source>
        <dbReference type="PROSITE" id="PS51886"/>
    </source>
</evidence>
<keyword evidence="4" id="KW-1185">Reference proteome</keyword>
<gene>
    <name evidence="3" type="ORF">Glove_196g73</name>
</gene>
<dbReference type="PROSITE" id="PS50097">
    <property type="entry name" value="BTB"/>
    <property type="match status" value="1"/>
</dbReference>
<dbReference type="Proteomes" id="UP000266861">
    <property type="component" value="Unassembled WGS sequence"/>
</dbReference>
<dbReference type="AlphaFoldDB" id="A0A397INL7"/>
<dbReference type="Pfam" id="PF00651">
    <property type="entry name" value="BTB"/>
    <property type="match status" value="1"/>
</dbReference>
<sequence>MTFKFFDKLSQNFLELLYDKDDYNVIIEVKNKKSFIAHSNVLKCRSPYFCKKLKNIIPNENNIKTISKPNISDEIFDIILKYIYGGIADLKNVETMFIFDLMIVADELEIQELTEKLEIHLIETKSSWLKSHFFLVYRSIFSGNNLKAIEKYCNDIVAKHPSLIFKAEDFNSLQESALVSLLKRDDLQLEEVVIWEYIIKWGIAQSSTLPVDLKEWTNENFTTLKSTLQQCLPLIRYFHISGTDVSKKIMPYKKIIDEQLWDDLTQYFMAPDQPLESIILPPRTILVQEFPTQAKEQEKPTKLFSTQELPTQIKELSKPSTSFSTIITYEHVAEISSWIDRKSSTYSLTSIPYEFQLILKGSINGFAPQTFWNACHGHSGTVVIIKVKGTDEILGGYNPLAWVAIPGGSWGTTNDSFIFSLQNGNVQNSILSRVKIREHAILNVLFYNQKWYGPHFGYNLYLYSPSSDFNLDINNCNVCNNNHGHYEKHIRTTEDNFSIIDYEVFKIIKKTG</sequence>
<dbReference type="InterPro" id="IPR052407">
    <property type="entry name" value="BTB_POZ_domain_cont_9"/>
</dbReference>
<dbReference type="InterPro" id="IPR011705">
    <property type="entry name" value="BACK"/>
</dbReference>
<dbReference type="GO" id="GO:0005737">
    <property type="term" value="C:cytoplasm"/>
    <property type="evidence" value="ECO:0007669"/>
    <property type="project" value="TreeGrafter"/>
</dbReference>
<dbReference type="EMBL" id="PQFF01000184">
    <property type="protein sequence ID" value="RHZ76567.1"/>
    <property type="molecule type" value="Genomic_DNA"/>
</dbReference>
<dbReference type="Pfam" id="PF07707">
    <property type="entry name" value="BACK"/>
    <property type="match status" value="1"/>
</dbReference>
<evidence type="ECO:0008006" key="5">
    <source>
        <dbReference type="Google" id="ProtNLM"/>
    </source>
</evidence>
<dbReference type="SMART" id="SM00225">
    <property type="entry name" value="BTB"/>
    <property type="match status" value="1"/>
</dbReference>
<dbReference type="SUPFAM" id="SSF54695">
    <property type="entry name" value="POZ domain"/>
    <property type="match status" value="1"/>
</dbReference>
<dbReference type="Pfam" id="PF07534">
    <property type="entry name" value="TLD"/>
    <property type="match status" value="1"/>
</dbReference>
<comment type="caution">
    <text evidence="3">The sequence shown here is derived from an EMBL/GenBank/DDBJ whole genome shotgun (WGS) entry which is preliminary data.</text>
</comment>
<feature type="domain" description="TLDc" evidence="2">
    <location>
        <begin position="325"/>
        <end position="508"/>
    </location>
</feature>
<dbReference type="InterPro" id="IPR006571">
    <property type="entry name" value="TLDc_dom"/>
</dbReference>
<evidence type="ECO:0000259" key="1">
    <source>
        <dbReference type="PROSITE" id="PS50097"/>
    </source>
</evidence>
<dbReference type="InterPro" id="IPR011333">
    <property type="entry name" value="SKP1/BTB/POZ_sf"/>
</dbReference>
<dbReference type="OrthoDB" id="194443at2759"/>
<dbReference type="Gene3D" id="3.30.710.10">
    <property type="entry name" value="Potassium Channel Kv1.1, Chain A"/>
    <property type="match status" value="1"/>
</dbReference>
<dbReference type="PROSITE" id="PS51886">
    <property type="entry name" value="TLDC"/>
    <property type="match status" value="1"/>
</dbReference>
<protein>
    <recommendedName>
        <fullName evidence="5">BTB domain-containing protein</fullName>
    </recommendedName>
</protein>
<name>A0A397INL7_9GLOM</name>
<evidence type="ECO:0000313" key="3">
    <source>
        <dbReference type="EMBL" id="RHZ76567.1"/>
    </source>
</evidence>
<dbReference type="PANTHER" id="PTHR46306:SF1">
    <property type="entry name" value="BTB_POZ DOMAIN-CONTAINING PROTEIN 9"/>
    <property type="match status" value="1"/>
</dbReference>
<organism evidence="3 4">
    <name type="scientific">Diversispora epigaea</name>
    <dbReference type="NCBI Taxonomy" id="1348612"/>
    <lineage>
        <taxon>Eukaryota</taxon>
        <taxon>Fungi</taxon>
        <taxon>Fungi incertae sedis</taxon>
        <taxon>Mucoromycota</taxon>
        <taxon>Glomeromycotina</taxon>
        <taxon>Glomeromycetes</taxon>
        <taxon>Diversisporales</taxon>
        <taxon>Diversisporaceae</taxon>
        <taxon>Diversispora</taxon>
    </lineage>
</organism>
<proteinExistence type="predicted"/>
<feature type="domain" description="BTB" evidence="1">
    <location>
        <begin position="23"/>
        <end position="92"/>
    </location>
</feature>
<dbReference type="Gene3D" id="1.25.40.420">
    <property type="match status" value="1"/>
</dbReference>
<reference evidence="3 4" key="1">
    <citation type="submission" date="2018-08" db="EMBL/GenBank/DDBJ databases">
        <title>Genome and evolution of the arbuscular mycorrhizal fungus Diversispora epigaea (formerly Glomus versiforme) and its bacterial endosymbionts.</title>
        <authorList>
            <person name="Sun X."/>
            <person name="Fei Z."/>
            <person name="Harrison M."/>
        </authorList>
    </citation>
    <scope>NUCLEOTIDE SEQUENCE [LARGE SCALE GENOMIC DNA]</scope>
    <source>
        <strain evidence="3 4">IT104</strain>
    </source>
</reference>
<accession>A0A397INL7</accession>
<dbReference type="PANTHER" id="PTHR46306">
    <property type="entry name" value="BTB/POZ DOMAIN-CONTAINING PROTEIN 9"/>
    <property type="match status" value="1"/>
</dbReference>
<dbReference type="InterPro" id="IPR000210">
    <property type="entry name" value="BTB/POZ_dom"/>
</dbReference>